<keyword evidence="6 10" id="KW-0472">Membrane</keyword>
<proteinExistence type="predicted"/>
<sequence length="153" mass="17173">MSFVKGVKATRVTQQRTKKPKKQTEMTQKAGEDRAILLGLGMVFSSVMMYFVICMVRAYCIYSCNQKYSPPLTCNAFSHGSSTLEGFYVPKWQKDLAALRVMIQDISHQQVPSSVFHSLFWPSCMLSGGTLIILMVKLAQYLSVLCEQIGKAD</sequence>
<evidence type="ECO:0000256" key="1">
    <source>
        <dbReference type="ARBA" id="ARBA00004141"/>
    </source>
</evidence>
<organism evidence="11 12">
    <name type="scientific">Sinocyclocheilus grahami</name>
    <name type="common">Dianchi golden-line fish</name>
    <name type="synonym">Barbus grahami</name>
    <dbReference type="NCBI Taxonomy" id="75366"/>
    <lineage>
        <taxon>Eukaryota</taxon>
        <taxon>Metazoa</taxon>
        <taxon>Chordata</taxon>
        <taxon>Craniata</taxon>
        <taxon>Vertebrata</taxon>
        <taxon>Euteleostomi</taxon>
        <taxon>Actinopterygii</taxon>
        <taxon>Neopterygii</taxon>
        <taxon>Teleostei</taxon>
        <taxon>Ostariophysi</taxon>
        <taxon>Cypriniformes</taxon>
        <taxon>Cyprinidae</taxon>
        <taxon>Cyprininae</taxon>
        <taxon>Sinocyclocheilus</taxon>
    </lineage>
</organism>
<evidence type="ECO:0000256" key="7">
    <source>
        <dbReference type="ARBA" id="ARBA00023180"/>
    </source>
</evidence>
<evidence type="ECO:0000256" key="5">
    <source>
        <dbReference type="ARBA" id="ARBA00023065"/>
    </source>
</evidence>
<protein>
    <submittedName>
        <fullName evidence="11">Uncharacterized protein</fullName>
    </submittedName>
</protein>
<dbReference type="Pfam" id="PF03185">
    <property type="entry name" value="CaKB"/>
    <property type="match status" value="2"/>
</dbReference>
<evidence type="ECO:0000256" key="2">
    <source>
        <dbReference type="ARBA" id="ARBA00022448"/>
    </source>
</evidence>
<accession>A0A672KSL4</accession>
<feature type="region of interest" description="Disordered" evidence="9">
    <location>
        <begin position="1"/>
        <end position="28"/>
    </location>
</feature>
<dbReference type="AlphaFoldDB" id="A0A672KSL4"/>
<keyword evidence="7" id="KW-0325">Glycoprotein</keyword>
<evidence type="ECO:0000313" key="12">
    <source>
        <dbReference type="Proteomes" id="UP000472262"/>
    </source>
</evidence>
<evidence type="ECO:0000256" key="10">
    <source>
        <dbReference type="SAM" id="Phobius"/>
    </source>
</evidence>
<keyword evidence="8" id="KW-0407">Ion channel</keyword>
<keyword evidence="3 10" id="KW-0812">Transmembrane</keyword>
<dbReference type="GO" id="GO:0015459">
    <property type="term" value="F:potassium channel regulator activity"/>
    <property type="evidence" value="ECO:0007669"/>
    <property type="project" value="TreeGrafter"/>
</dbReference>
<comment type="subcellular location">
    <subcellularLocation>
        <location evidence="1">Membrane</location>
        <topology evidence="1">Multi-pass membrane protein</topology>
    </subcellularLocation>
</comment>
<evidence type="ECO:0000256" key="8">
    <source>
        <dbReference type="ARBA" id="ARBA00023303"/>
    </source>
</evidence>
<dbReference type="InterPro" id="IPR003930">
    <property type="entry name" value="K_chnl_Ca-activ_BK_bsu"/>
</dbReference>
<dbReference type="Proteomes" id="UP000472262">
    <property type="component" value="Unassembled WGS sequence"/>
</dbReference>
<feature type="transmembrane region" description="Helical" evidence="10">
    <location>
        <begin position="35"/>
        <end position="59"/>
    </location>
</feature>
<evidence type="ECO:0000256" key="6">
    <source>
        <dbReference type="ARBA" id="ARBA00023136"/>
    </source>
</evidence>
<reference evidence="11" key="2">
    <citation type="submission" date="2025-09" db="UniProtKB">
        <authorList>
            <consortium name="Ensembl"/>
        </authorList>
    </citation>
    <scope>IDENTIFICATION</scope>
</reference>
<dbReference type="GO" id="GO:0005513">
    <property type="term" value="P:detection of calcium ion"/>
    <property type="evidence" value="ECO:0007669"/>
    <property type="project" value="TreeGrafter"/>
</dbReference>
<reference evidence="11" key="1">
    <citation type="submission" date="2025-08" db="UniProtKB">
        <authorList>
            <consortium name="Ensembl"/>
        </authorList>
    </citation>
    <scope>IDENTIFICATION</scope>
</reference>
<dbReference type="GO" id="GO:0015269">
    <property type="term" value="F:calcium-activated potassium channel activity"/>
    <property type="evidence" value="ECO:0007669"/>
    <property type="project" value="InterPro"/>
</dbReference>
<keyword evidence="2" id="KW-0813">Transport</keyword>
<dbReference type="GO" id="GO:0008076">
    <property type="term" value="C:voltage-gated potassium channel complex"/>
    <property type="evidence" value="ECO:0007669"/>
    <property type="project" value="TreeGrafter"/>
</dbReference>
<dbReference type="PANTHER" id="PTHR10258:SF5">
    <property type="entry name" value="CALCIUM-ACTIVATED POTASSIUM CHANNEL SUBUNIT BETA-2"/>
    <property type="match status" value="1"/>
</dbReference>
<dbReference type="Ensembl" id="ENSSGRT00000014783.1">
    <property type="protein sequence ID" value="ENSSGRP00000013673.1"/>
    <property type="gene ID" value="ENSSGRG00000008645.1"/>
</dbReference>
<evidence type="ECO:0000313" key="11">
    <source>
        <dbReference type="Ensembl" id="ENSSGRP00000013673.1"/>
    </source>
</evidence>
<dbReference type="InParanoid" id="A0A672KSL4"/>
<evidence type="ECO:0000256" key="9">
    <source>
        <dbReference type="SAM" id="MobiDB-lite"/>
    </source>
</evidence>
<evidence type="ECO:0000256" key="4">
    <source>
        <dbReference type="ARBA" id="ARBA00022989"/>
    </source>
</evidence>
<keyword evidence="4 10" id="KW-1133">Transmembrane helix</keyword>
<keyword evidence="5" id="KW-0406">Ion transport</keyword>
<dbReference type="PANTHER" id="PTHR10258">
    <property type="entry name" value="CALCIUM-ACTIVATED POTASSIUM CHANNEL SUBUNIT BETA"/>
    <property type="match status" value="1"/>
</dbReference>
<keyword evidence="12" id="KW-1185">Reference proteome</keyword>
<name>A0A672KSL4_SINGR</name>
<evidence type="ECO:0000256" key="3">
    <source>
        <dbReference type="ARBA" id="ARBA00022692"/>
    </source>
</evidence>